<proteinExistence type="predicted"/>
<dbReference type="AlphaFoldDB" id="A0AAW1SG79"/>
<feature type="signal peptide" evidence="1">
    <location>
        <begin position="1"/>
        <end position="19"/>
    </location>
</feature>
<protein>
    <submittedName>
        <fullName evidence="2">Uncharacterized protein</fullName>
    </submittedName>
</protein>
<feature type="chain" id="PRO_5043441479" evidence="1">
    <location>
        <begin position="20"/>
        <end position="126"/>
    </location>
</feature>
<gene>
    <name evidence="2" type="ORF">WJX81_003465</name>
</gene>
<evidence type="ECO:0000256" key="1">
    <source>
        <dbReference type="SAM" id="SignalP"/>
    </source>
</evidence>
<accession>A0AAW1SG79</accession>
<dbReference type="EMBL" id="JALJOU010000003">
    <property type="protein sequence ID" value="KAK9845324.1"/>
    <property type="molecule type" value="Genomic_DNA"/>
</dbReference>
<comment type="caution">
    <text evidence="2">The sequence shown here is derived from an EMBL/GenBank/DDBJ whole genome shotgun (WGS) entry which is preliminary data.</text>
</comment>
<evidence type="ECO:0000313" key="3">
    <source>
        <dbReference type="Proteomes" id="UP001445335"/>
    </source>
</evidence>
<keyword evidence="3" id="KW-1185">Reference proteome</keyword>
<evidence type="ECO:0000313" key="2">
    <source>
        <dbReference type="EMBL" id="KAK9845324.1"/>
    </source>
</evidence>
<name>A0AAW1SG79_9CHLO</name>
<keyword evidence="1" id="KW-0732">Signal</keyword>
<reference evidence="2 3" key="1">
    <citation type="journal article" date="2024" name="Nat. Commun.">
        <title>Phylogenomics reveals the evolutionary origins of lichenization in chlorophyte algae.</title>
        <authorList>
            <person name="Puginier C."/>
            <person name="Libourel C."/>
            <person name="Otte J."/>
            <person name="Skaloud P."/>
            <person name="Haon M."/>
            <person name="Grisel S."/>
            <person name="Petersen M."/>
            <person name="Berrin J.G."/>
            <person name="Delaux P.M."/>
            <person name="Dal Grande F."/>
            <person name="Keller J."/>
        </authorList>
    </citation>
    <scope>NUCLEOTIDE SEQUENCE [LARGE SCALE GENOMIC DNA]</scope>
    <source>
        <strain evidence="2 3">SAG 245.80</strain>
    </source>
</reference>
<dbReference type="Proteomes" id="UP001445335">
    <property type="component" value="Unassembled WGS sequence"/>
</dbReference>
<organism evidence="2 3">
    <name type="scientific">Elliptochloris bilobata</name>
    <dbReference type="NCBI Taxonomy" id="381761"/>
    <lineage>
        <taxon>Eukaryota</taxon>
        <taxon>Viridiplantae</taxon>
        <taxon>Chlorophyta</taxon>
        <taxon>core chlorophytes</taxon>
        <taxon>Trebouxiophyceae</taxon>
        <taxon>Trebouxiophyceae incertae sedis</taxon>
        <taxon>Elliptochloris clade</taxon>
        <taxon>Elliptochloris</taxon>
    </lineage>
</organism>
<sequence length="126" mass="12908">MTFIGAVSLPVFVVLEAVAERGGTVYGSIGAFSGSVQGVAKATKEAVTSLPVLLLKDPAVVVNGTKNSKKLENGYPEPKRVLENGMKAAHDTAASAAAHAKAAHLPNDSKIAQMSSKPMAHVEAKG</sequence>